<reference evidence="1 2" key="1">
    <citation type="submission" date="2023-04" db="EMBL/GenBank/DDBJ databases">
        <title>A long-awaited taxogenomic arrangement of the family Halomonadaceae.</title>
        <authorList>
            <person name="De La Haba R."/>
            <person name="Chuvochina M."/>
            <person name="Wittouck S."/>
            <person name="Arahal D.R."/>
            <person name="Sanchez-Porro C."/>
            <person name="Hugenholtz P."/>
            <person name="Ventosa A."/>
        </authorList>
    </citation>
    <scope>NUCLEOTIDE SEQUENCE [LARGE SCALE GENOMIC DNA]</scope>
    <source>
        <strain evidence="1 2">DSM 23530</strain>
    </source>
</reference>
<accession>A0ABU1G5M5</accession>
<name>A0ABU1G5M5_9GAMM</name>
<proteinExistence type="predicted"/>
<sequence>MKAERSRLYYTCTFLHVSFQAIRGTLESGRQDDAGPCWLDARLIEMLSGELKRCRREAAPFEEVAQALDSAIYHCGLLLAQCPAALNRRLCEHHLEAIQAPLKEAIARLAAPTRAATPWQAARRLLGGRGRR</sequence>
<evidence type="ECO:0000313" key="2">
    <source>
        <dbReference type="Proteomes" id="UP001264519"/>
    </source>
</evidence>
<dbReference type="RefSeq" id="WP_309653813.1">
    <property type="nucleotide sequence ID" value="NZ_JARWAK010000016.1"/>
</dbReference>
<dbReference type="Proteomes" id="UP001264519">
    <property type="component" value="Unassembled WGS sequence"/>
</dbReference>
<dbReference type="EMBL" id="JARWAK010000016">
    <property type="protein sequence ID" value="MDR5868237.1"/>
    <property type="molecule type" value="Genomic_DNA"/>
</dbReference>
<protein>
    <submittedName>
        <fullName evidence="1">Uncharacterized protein</fullName>
    </submittedName>
</protein>
<keyword evidence="2" id="KW-1185">Reference proteome</keyword>
<evidence type="ECO:0000313" key="1">
    <source>
        <dbReference type="EMBL" id="MDR5868237.1"/>
    </source>
</evidence>
<gene>
    <name evidence="1" type="ORF">QC818_15735</name>
</gene>
<organism evidence="1 2">
    <name type="scientific">Halomonas koreensis</name>
    <dbReference type="NCBI Taxonomy" id="245385"/>
    <lineage>
        <taxon>Bacteria</taxon>
        <taxon>Pseudomonadati</taxon>
        <taxon>Pseudomonadota</taxon>
        <taxon>Gammaproteobacteria</taxon>
        <taxon>Oceanospirillales</taxon>
        <taxon>Halomonadaceae</taxon>
        <taxon>Halomonas</taxon>
    </lineage>
</organism>
<comment type="caution">
    <text evidence="1">The sequence shown here is derived from an EMBL/GenBank/DDBJ whole genome shotgun (WGS) entry which is preliminary data.</text>
</comment>